<reference evidence="2" key="1">
    <citation type="submission" date="2021-01" db="EMBL/GenBank/DDBJ databases">
        <authorList>
            <consortium name="Genoscope - CEA"/>
            <person name="William W."/>
        </authorList>
    </citation>
    <scope>NUCLEOTIDE SEQUENCE</scope>
</reference>
<evidence type="ECO:0000256" key="1">
    <source>
        <dbReference type="SAM" id="Phobius"/>
    </source>
</evidence>
<dbReference type="Proteomes" id="UP001295469">
    <property type="component" value="Chromosome A09"/>
</dbReference>
<organism evidence="2">
    <name type="scientific">Brassica napus</name>
    <name type="common">Rape</name>
    <dbReference type="NCBI Taxonomy" id="3708"/>
    <lineage>
        <taxon>Eukaryota</taxon>
        <taxon>Viridiplantae</taxon>
        <taxon>Streptophyta</taxon>
        <taxon>Embryophyta</taxon>
        <taxon>Tracheophyta</taxon>
        <taxon>Spermatophyta</taxon>
        <taxon>Magnoliopsida</taxon>
        <taxon>eudicotyledons</taxon>
        <taxon>Gunneridae</taxon>
        <taxon>Pentapetalae</taxon>
        <taxon>rosids</taxon>
        <taxon>malvids</taxon>
        <taxon>Brassicales</taxon>
        <taxon>Brassicaceae</taxon>
        <taxon>Brassiceae</taxon>
        <taxon>Brassica</taxon>
    </lineage>
</organism>
<accession>A0A816P372</accession>
<name>A0A816P372_BRANA</name>
<gene>
    <name evidence="2" type="ORF">DARMORV10_A09P32110.1</name>
</gene>
<keyword evidence="1" id="KW-1133">Transmembrane helix</keyword>
<protein>
    <submittedName>
        <fullName evidence="2">(rape) hypothetical protein</fullName>
    </submittedName>
</protein>
<sequence length="152" mass="16563">MVSFLAMDAHRHLQRSPLHPPSFGIYLVFSVLNKEDETTKLRDSFLAACAATLGGAAFLLGVRDVRTVLIQVKISARSGVAHLHLPLLVLVYDFLDKNYSSSSTRGVSPLEAPVVNRCGIEAVILVLGTIFSFVETIIVAAFVRGWRLEAAL</sequence>
<dbReference type="AlphaFoldDB" id="A0A816P372"/>
<proteinExistence type="predicted"/>
<keyword evidence="1" id="KW-0812">Transmembrane</keyword>
<feature type="transmembrane region" description="Helical" evidence="1">
    <location>
        <begin position="122"/>
        <end position="143"/>
    </location>
</feature>
<dbReference type="EMBL" id="HG994363">
    <property type="protein sequence ID" value="CAF2043835.1"/>
    <property type="molecule type" value="Genomic_DNA"/>
</dbReference>
<evidence type="ECO:0000313" key="2">
    <source>
        <dbReference type="EMBL" id="CAF2043835.1"/>
    </source>
</evidence>
<keyword evidence="1" id="KW-0472">Membrane</keyword>
<feature type="transmembrane region" description="Helical" evidence="1">
    <location>
        <begin position="44"/>
        <end position="62"/>
    </location>
</feature>